<evidence type="ECO:0000313" key="2">
    <source>
        <dbReference type="Proteomes" id="UP000308444"/>
    </source>
</evidence>
<dbReference type="Gene3D" id="1.25.40.10">
    <property type="entry name" value="Tetratricopeptide repeat domain"/>
    <property type="match status" value="1"/>
</dbReference>
<dbReference type="AlphaFoldDB" id="A0A9X9A0G6"/>
<feature type="non-terminal residue" evidence="1">
    <location>
        <position position="1"/>
    </location>
</feature>
<dbReference type="InterPro" id="IPR011990">
    <property type="entry name" value="TPR-like_helical_dom_sf"/>
</dbReference>
<evidence type="ECO:0000313" key="1">
    <source>
        <dbReference type="EMBL" id="TKI87698.1"/>
    </source>
</evidence>
<protein>
    <submittedName>
        <fullName evidence="1">Transcriptional regulator</fullName>
    </submittedName>
</protein>
<dbReference type="Proteomes" id="UP000308444">
    <property type="component" value="Unassembled WGS sequence"/>
</dbReference>
<reference evidence="1 2" key="1">
    <citation type="journal article" date="2019" name="Environ. Microbiol.">
        <title>An active ?-lactamase is a part of an orchestrated cell wall stress resistance network of Bacillus subtilis and related rhizosphere species.</title>
        <authorList>
            <person name="Bucher T."/>
            <person name="Keren-Paz A."/>
            <person name="Hausser J."/>
            <person name="Olender T."/>
            <person name="Cytryn E."/>
            <person name="Kolodkin-Gal I."/>
        </authorList>
    </citation>
    <scope>NUCLEOTIDE SEQUENCE [LARGE SCALE GENOMIC DNA]</scope>
    <source>
        <strain evidence="1 2">I32</strain>
    </source>
</reference>
<accession>A0A9X9A0G6</accession>
<proteinExistence type="predicted"/>
<comment type="caution">
    <text evidence="1">The sequence shown here is derived from an EMBL/GenBank/DDBJ whole genome shotgun (WGS) entry which is preliminary data.</text>
</comment>
<gene>
    <name evidence="1" type="ORF">FC695_38690</name>
</gene>
<sequence length="50" mass="6002">FFEKGAILLKVQHSNEVGLTDIKKALFIFELTERKQYIKMIKEKYIKNQE</sequence>
<name>A0A9X9A0G6_BACCE</name>
<organism evidence="1 2">
    <name type="scientific">Bacillus cereus</name>
    <dbReference type="NCBI Taxonomy" id="1396"/>
    <lineage>
        <taxon>Bacteria</taxon>
        <taxon>Bacillati</taxon>
        <taxon>Bacillota</taxon>
        <taxon>Bacilli</taxon>
        <taxon>Bacillales</taxon>
        <taxon>Bacillaceae</taxon>
        <taxon>Bacillus</taxon>
        <taxon>Bacillus cereus group</taxon>
    </lineage>
</organism>
<dbReference type="EMBL" id="SZOH01004212">
    <property type="protein sequence ID" value="TKI87698.1"/>
    <property type="molecule type" value="Genomic_DNA"/>
</dbReference>